<dbReference type="Proteomes" id="UP001465755">
    <property type="component" value="Unassembled WGS sequence"/>
</dbReference>
<evidence type="ECO:0000256" key="1">
    <source>
        <dbReference type="SAM" id="MobiDB-lite"/>
    </source>
</evidence>
<feature type="region of interest" description="Disordered" evidence="1">
    <location>
        <begin position="159"/>
        <end position="215"/>
    </location>
</feature>
<feature type="region of interest" description="Disordered" evidence="1">
    <location>
        <begin position="83"/>
        <end position="146"/>
    </location>
</feature>
<evidence type="ECO:0008006" key="4">
    <source>
        <dbReference type="Google" id="ProtNLM"/>
    </source>
</evidence>
<protein>
    <recommendedName>
        <fullName evidence="4">Pherophorin domain-containing protein</fullName>
    </recommendedName>
</protein>
<dbReference type="AlphaFoldDB" id="A0AAW1PHT7"/>
<gene>
    <name evidence="2" type="ORF">WJX73_008131</name>
</gene>
<accession>A0AAW1PHT7</accession>
<proteinExistence type="predicted"/>
<feature type="region of interest" description="Disordered" evidence="1">
    <location>
        <begin position="1"/>
        <end position="22"/>
    </location>
</feature>
<feature type="compositionally biased region" description="Low complexity" evidence="1">
    <location>
        <begin position="192"/>
        <end position="209"/>
    </location>
</feature>
<sequence>MHFGEAASPSRDRVIGFPTPSGARDQLSASFLTGAEQFRRGQKNARSHIMTKVARRWVLAAVLAAILLDSAAGQFSSSLFGGDTGDDPFGQGSSSGLNPVSVSPTKPSKPSPANPSSPSSPLSSLPSSLLGSQSSTPSAPASSGNLLGIPAAAPSLDSIFASSPPPSPAKGGSGIGSSLFPDLFASPPPAPSAAGPSPATRSPPAAKAKSPPPASLNLLKRANAAGLVPASGPPAPPVATLQNLAPSQSVIITDVPPSLNIFNADEEAMAPTLAGTALGPTVAPATLDFSKPAVEGTHSFSSPGCPGPTVGIPLNGESLQSYSTQICSPAAVASALPPALQKVVPSLAGPVSIDLGGERTAGSGTPVATTAAISVAGGKYTGKIAIPQAADTPWAANVNGYDFQFSEQGLSVTIDGQAVTVPLGSSARRRRLRSQTAFEAIKARLGFGSGHHHHDLVEGHEALRANGRHLQQTKVPASTAKSPPATPPPPPVGDVFALRLVLTKCDPPMPISGAEATAFISGFNRENFPIALEEGGNGSAAYVGLLNMDELFPNLQYYLTTTIDYCQANQANIARSCSVGTSSSQSYANSSLLLNACTSFATSGSLQSITQAPRQVVVACSVLAVQMSLLCSGQDRLNCNAVAQNTFTIKVNAEATGLPGIYQNRSASLGAIYQNIANGKPGVPFLLGLDNVASVDVDDGSCSAVQQPTSLAG</sequence>
<dbReference type="EMBL" id="JALJOQ010000021">
    <property type="protein sequence ID" value="KAK9809350.1"/>
    <property type="molecule type" value="Genomic_DNA"/>
</dbReference>
<evidence type="ECO:0000313" key="3">
    <source>
        <dbReference type="Proteomes" id="UP001465755"/>
    </source>
</evidence>
<name>A0AAW1PHT7_9CHLO</name>
<feature type="compositionally biased region" description="Low complexity" evidence="1">
    <location>
        <begin position="116"/>
        <end position="143"/>
    </location>
</feature>
<feature type="compositionally biased region" description="Low complexity" evidence="1">
    <location>
        <begin position="474"/>
        <end position="483"/>
    </location>
</feature>
<keyword evidence="3" id="KW-1185">Reference proteome</keyword>
<comment type="caution">
    <text evidence="2">The sequence shown here is derived from an EMBL/GenBank/DDBJ whole genome shotgun (WGS) entry which is preliminary data.</text>
</comment>
<reference evidence="2 3" key="1">
    <citation type="journal article" date="2024" name="Nat. Commun.">
        <title>Phylogenomics reveals the evolutionary origins of lichenization in chlorophyte algae.</title>
        <authorList>
            <person name="Puginier C."/>
            <person name="Libourel C."/>
            <person name="Otte J."/>
            <person name="Skaloud P."/>
            <person name="Haon M."/>
            <person name="Grisel S."/>
            <person name="Petersen M."/>
            <person name="Berrin J.G."/>
            <person name="Delaux P.M."/>
            <person name="Dal Grande F."/>
            <person name="Keller J."/>
        </authorList>
    </citation>
    <scope>NUCLEOTIDE SEQUENCE [LARGE SCALE GENOMIC DNA]</scope>
    <source>
        <strain evidence="2 3">SAG 2036</strain>
    </source>
</reference>
<feature type="region of interest" description="Disordered" evidence="1">
    <location>
        <begin position="471"/>
        <end position="490"/>
    </location>
</feature>
<evidence type="ECO:0000313" key="2">
    <source>
        <dbReference type="EMBL" id="KAK9809350.1"/>
    </source>
</evidence>
<organism evidence="2 3">
    <name type="scientific">Symbiochloris irregularis</name>
    <dbReference type="NCBI Taxonomy" id="706552"/>
    <lineage>
        <taxon>Eukaryota</taxon>
        <taxon>Viridiplantae</taxon>
        <taxon>Chlorophyta</taxon>
        <taxon>core chlorophytes</taxon>
        <taxon>Trebouxiophyceae</taxon>
        <taxon>Trebouxiales</taxon>
        <taxon>Trebouxiaceae</taxon>
        <taxon>Symbiochloris</taxon>
    </lineage>
</organism>